<proteinExistence type="predicted"/>
<protein>
    <submittedName>
        <fullName evidence="1">Uncharacterized protein</fullName>
    </submittedName>
</protein>
<dbReference type="AlphaFoldDB" id="A0AAW9NQ63"/>
<dbReference type="Proteomes" id="UP001344888">
    <property type="component" value="Unassembled WGS sequence"/>
</dbReference>
<accession>A0AAW9NQ63</accession>
<reference evidence="1 2" key="1">
    <citation type="submission" date="2023-03" db="EMBL/GenBank/DDBJ databases">
        <title>Bacillus Genome Sequencing.</title>
        <authorList>
            <person name="Dunlap C."/>
        </authorList>
    </citation>
    <scope>NUCLEOTIDE SEQUENCE [LARGE SCALE GENOMIC DNA]</scope>
    <source>
        <strain evidence="1 2">B-59205</strain>
    </source>
</reference>
<dbReference type="RefSeq" id="WP_326123108.1">
    <property type="nucleotide sequence ID" value="NZ_JARSFG010000012.1"/>
</dbReference>
<name>A0AAW9NQ63_9BACL</name>
<dbReference type="EMBL" id="JARSFG010000012">
    <property type="protein sequence ID" value="MEC1178626.1"/>
    <property type="molecule type" value="Genomic_DNA"/>
</dbReference>
<gene>
    <name evidence="1" type="ORF">P9B03_09040</name>
</gene>
<evidence type="ECO:0000313" key="2">
    <source>
        <dbReference type="Proteomes" id="UP001344888"/>
    </source>
</evidence>
<comment type="caution">
    <text evidence="1">The sequence shown here is derived from an EMBL/GenBank/DDBJ whole genome shotgun (WGS) entry which is preliminary data.</text>
</comment>
<evidence type="ECO:0000313" key="1">
    <source>
        <dbReference type="EMBL" id="MEC1178626.1"/>
    </source>
</evidence>
<keyword evidence="2" id="KW-1185">Reference proteome</keyword>
<organism evidence="1 2">
    <name type="scientific">Metasolibacillus meyeri</name>
    <dbReference type="NCBI Taxonomy" id="1071052"/>
    <lineage>
        <taxon>Bacteria</taxon>
        <taxon>Bacillati</taxon>
        <taxon>Bacillota</taxon>
        <taxon>Bacilli</taxon>
        <taxon>Bacillales</taxon>
        <taxon>Caryophanaceae</taxon>
        <taxon>Metasolibacillus</taxon>
    </lineage>
</organism>
<sequence length="50" mass="5718">MTKEVTINEITKIVKQLTTENQQYFLTLVRVAAVAENAARKDKNPNERAK</sequence>